<evidence type="ECO:0000256" key="2">
    <source>
        <dbReference type="SAM" id="SignalP"/>
    </source>
</evidence>
<evidence type="ECO:0000256" key="1">
    <source>
        <dbReference type="SAM" id="MobiDB-lite"/>
    </source>
</evidence>
<dbReference type="Gene3D" id="3.90.180.10">
    <property type="entry name" value="Medium-chain alcohol dehydrogenases, catalytic domain"/>
    <property type="match status" value="1"/>
</dbReference>
<feature type="chain" id="PRO_5003117569" description="Thioredoxin domain-containing protein" evidence="2">
    <location>
        <begin position="23"/>
        <end position="505"/>
    </location>
</feature>
<feature type="compositionally biased region" description="Acidic residues" evidence="1">
    <location>
        <begin position="374"/>
        <end position="390"/>
    </location>
</feature>
<dbReference type="PANTHER" id="PTHR11695">
    <property type="entry name" value="ALCOHOL DEHYDROGENASE RELATED"/>
    <property type="match status" value="1"/>
</dbReference>
<dbReference type="OrthoDB" id="201656at2759"/>
<dbReference type="InterPro" id="IPR013766">
    <property type="entry name" value="Thioredoxin_domain"/>
</dbReference>
<keyword evidence="5" id="KW-1185">Reference proteome</keyword>
<dbReference type="SUPFAM" id="SSF51735">
    <property type="entry name" value="NAD(P)-binding Rossmann-fold domains"/>
    <property type="match status" value="1"/>
</dbReference>
<evidence type="ECO:0000313" key="5">
    <source>
        <dbReference type="Proteomes" id="UP000002630"/>
    </source>
</evidence>
<dbReference type="InterPro" id="IPR036249">
    <property type="entry name" value="Thioredoxin-like_sf"/>
</dbReference>
<dbReference type="Proteomes" id="UP000002630">
    <property type="component" value="Linkage Group LG17"/>
</dbReference>
<dbReference type="eggNOG" id="KOG1198">
    <property type="taxonomic scope" value="Eukaryota"/>
</dbReference>
<dbReference type="AlphaFoldDB" id="D8LU97"/>
<dbReference type="PANTHER" id="PTHR11695:SF294">
    <property type="entry name" value="RETICULON-4-INTERACTING PROTEIN 1, MITOCHONDRIAL"/>
    <property type="match status" value="1"/>
</dbReference>
<sequence length="505" mass="54490">MMCWKTSLLLLMCCSSFRMSTAFLCGTISGGSYHDRQQLVVAAAMEAAATRGSSTISVQIKHSTRNPVDAYQLSGCGSTFYASGYDQNGNKDGLVLMQTISGVLDDGREVIGVVKPGKYPGGGSVLVEERHLVDKPQGLGWDKAAMLPFLAISCLWPLSEAGFGDSMDAGQTFVVTGGHGSLAPFVVAVLKAWGGRVALATTKSEGGARALGADLAVDFRKESYSDVVQDFSAVVDTLGREKEGPQDMLKEARGAEYVSLQPSILKVAVEDGLLFGSGKILQYQKTVAKDDSRTYFLPNPEAVGLVSQVSALVAAGKVRLGEVGTDYVGMQEYLEALAWPKDTDTGLRFGFPGKTNRSWGWLGGDSLDERLAWEDEDEEEEDEWEGEAGEGDGGRAVSPTGEVVGLKSREDLKDLVREGGTMIFVSSRSCRACKYLTPFYRKLARRQEQVLFGRVDASSHPELARQLGLTAVPSFVTFREGEVVTSKATSSKKNIEKLVEELLYE</sequence>
<evidence type="ECO:0000259" key="3">
    <source>
        <dbReference type="PROSITE" id="PS51352"/>
    </source>
</evidence>
<organism evidence="4 5">
    <name type="scientific">Ectocarpus siliculosus</name>
    <name type="common">Brown alga</name>
    <name type="synonym">Conferva siliculosa</name>
    <dbReference type="NCBI Taxonomy" id="2880"/>
    <lineage>
        <taxon>Eukaryota</taxon>
        <taxon>Sar</taxon>
        <taxon>Stramenopiles</taxon>
        <taxon>Ochrophyta</taxon>
        <taxon>PX clade</taxon>
        <taxon>Phaeophyceae</taxon>
        <taxon>Ectocarpales</taxon>
        <taxon>Ectocarpaceae</taxon>
        <taxon>Ectocarpus</taxon>
    </lineage>
</organism>
<keyword evidence="2" id="KW-0732">Signal</keyword>
<gene>
    <name evidence="4" type="ORF">Esi_0099_0037</name>
</gene>
<dbReference type="EMBL" id="FN649232">
    <property type="protein sequence ID" value="CBN75438.1"/>
    <property type="molecule type" value="Genomic_DNA"/>
</dbReference>
<dbReference type="PROSITE" id="PS51352">
    <property type="entry name" value="THIOREDOXIN_2"/>
    <property type="match status" value="1"/>
</dbReference>
<proteinExistence type="predicted"/>
<protein>
    <recommendedName>
        <fullName evidence="3">Thioredoxin domain-containing protein</fullName>
    </recommendedName>
</protein>
<dbReference type="Gene3D" id="3.40.30.10">
    <property type="entry name" value="Glutaredoxin"/>
    <property type="match status" value="1"/>
</dbReference>
<feature type="region of interest" description="Disordered" evidence="1">
    <location>
        <begin position="373"/>
        <end position="400"/>
    </location>
</feature>
<dbReference type="SUPFAM" id="SSF52833">
    <property type="entry name" value="Thioredoxin-like"/>
    <property type="match status" value="1"/>
</dbReference>
<dbReference type="STRING" id="2880.D8LU97"/>
<name>D8LU97_ECTSI</name>
<dbReference type="InParanoid" id="D8LU97"/>
<accession>D8LU97</accession>
<feature type="domain" description="Thioredoxin" evidence="3">
    <location>
        <begin position="369"/>
        <end position="504"/>
    </location>
</feature>
<dbReference type="Gene3D" id="3.40.50.720">
    <property type="entry name" value="NAD(P)-binding Rossmann-like Domain"/>
    <property type="match status" value="1"/>
</dbReference>
<reference evidence="4 5" key="1">
    <citation type="journal article" date="2010" name="Nature">
        <title>The Ectocarpus genome and the independent evolution of multicellularity in brown algae.</title>
        <authorList>
            <person name="Cock J.M."/>
            <person name="Sterck L."/>
            <person name="Rouze P."/>
            <person name="Scornet D."/>
            <person name="Allen A.E."/>
            <person name="Amoutzias G."/>
            <person name="Anthouard V."/>
            <person name="Artiguenave F."/>
            <person name="Aury J.M."/>
            <person name="Badger J.H."/>
            <person name="Beszteri B."/>
            <person name="Billiau K."/>
            <person name="Bonnet E."/>
            <person name="Bothwell J.H."/>
            <person name="Bowler C."/>
            <person name="Boyen C."/>
            <person name="Brownlee C."/>
            <person name="Carrano C.J."/>
            <person name="Charrier B."/>
            <person name="Cho G.Y."/>
            <person name="Coelho S.M."/>
            <person name="Collen J."/>
            <person name="Corre E."/>
            <person name="Da Silva C."/>
            <person name="Delage L."/>
            <person name="Delaroque N."/>
            <person name="Dittami S.M."/>
            <person name="Doulbeau S."/>
            <person name="Elias M."/>
            <person name="Farnham G."/>
            <person name="Gachon C.M."/>
            <person name="Gschloessl B."/>
            <person name="Heesch S."/>
            <person name="Jabbari K."/>
            <person name="Jubin C."/>
            <person name="Kawai H."/>
            <person name="Kimura K."/>
            <person name="Kloareg B."/>
            <person name="Kupper F.C."/>
            <person name="Lang D."/>
            <person name="Le Bail A."/>
            <person name="Leblanc C."/>
            <person name="Lerouge P."/>
            <person name="Lohr M."/>
            <person name="Lopez P.J."/>
            <person name="Martens C."/>
            <person name="Maumus F."/>
            <person name="Michel G."/>
            <person name="Miranda-Saavedra D."/>
            <person name="Morales J."/>
            <person name="Moreau H."/>
            <person name="Motomura T."/>
            <person name="Nagasato C."/>
            <person name="Napoli C.A."/>
            <person name="Nelson D.R."/>
            <person name="Nyvall-Collen P."/>
            <person name="Peters A.F."/>
            <person name="Pommier C."/>
            <person name="Potin P."/>
            <person name="Poulain J."/>
            <person name="Quesneville H."/>
            <person name="Read B."/>
            <person name="Rensing S.A."/>
            <person name="Ritter A."/>
            <person name="Rousvoal S."/>
            <person name="Samanta M."/>
            <person name="Samson G."/>
            <person name="Schroeder D.C."/>
            <person name="Segurens B."/>
            <person name="Strittmatter M."/>
            <person name="Tonon T."/>
            <person name="Tregear J.W."/>
            <person name="Valentin K."/>
            <person name="von Dassow P."/>
            <person name="Yamagishi T."/>
            <person name="Van de Peer Y."/>
            <person name="Wincker P."/>
        </authorList>
    </citation>
    <scope>NUCLEOTIDE SEQUENCE [LARGE SCALE GENOMIC DNA]</scope>
    <source>
        <strain evidence="5">Ec32 / CCAP1310/4</strain>
    </source>
</reference>
<feature type="signal peptide" evidence="2">
    <location>
        <begin position="1"/>
        <end position="22"/>
    </location>
</feature>
<dbReference type="EMBL" id="FN649742">
    <property type="protein sequence ID" value="CBN75438.1"/>
    <property type="molecule type" value="Genomic_DNA"/>
</dbReference>
<dbReference type="OMA" id="STHTKHA"/>
<dbReference type="InterPro" id="IPR050700">
    <property type="entry name" value="YIM1/Zinc_Alcohol_DH_Fams"/>
</dbReference>
<dbReference type="GO" id="GO:0005739">
    <property type="term" value="C:mitochondrion"/>
    <property type="evidence" value="ECO:0007669"/>
    <property type="project" value="TreeGrafter"/>
</dbReference>
<dbReference type="CDD" id="cd02947">
    <property type="entry name" value="TRX_family"/>
    <property type="match status" value="1"/>
</dbReference>
<evidence type="ECO:0000313" key="4">
    <source>
        <dbReference type="EMBL" id="CBN75438.1"/>
    </source>
</evidence>
<dbReference type="InterPro" id="IPR036291">
    <property type="entry name" value="NAD(P)-bd_dom_sf"/>
</dbReference>
<dbReference type="Pfam" id="PF00085">
    <property type="entry name" value="Thioredoxin"/>
    <property type="match status" value="1"/>
</dbReference>